<dbReference type="PaxDb" id="589924-Ferp_2466"/>
<dbReference type="EMBL" id="CP001899">
    <property type="protein sequence ID" value="ADC66574.1"/>
    <property type="molecule type" value="Genomic_DNA"/>
</dbReference>
<dbReference type="RefSeq" id="WP_012966907.1">
    <property type="nucleotide sequence ID" value="NC_013849.1"/>
</dbReference>
<dbReference type="KEGG" id="fpl:Ferp_2466"/>
<reference evidence="3" key="1">
    <citation type="submission" date="2010-02" db="EMBL/GenBank/DDBJ databases">
        <title>Complete sequence of Ferroglobus placidus DSM 10642.</title>
        <authorList>
            <consortium name="US DOE Joint Genome Institute"/>
            <person name="Lucas S."/>
            <person name="Copeland A."/>
            <person name="Lapidus A."/>
            <person name="Cheng J.-F."/>
            <person name="Bruce D."/>
            <person name="Goodwin L."/>
            <person name="Pitluck S."/>
            <person name="Saunders E."/>
            <person name="Brettin T."/>
            <person name="Detter J.C."/>
            <person name="Han C."/>
            <person name="Tapia R."/>
            <person name="Larimer F."/>
            <person name="Land M."/>
            <person name="Hauser L."/>
            <person name="Kyrpides N."/>
            <person name="Ivanova N."/>
            <person name="Holmes D."/>
            <person name="Lovley D."/>
            <person name="Kyrpides N."/>
            <person name="Anderson I.J."/>
            <person name="Woyke T."/>
        </authorList>
    </citation>
    <scope>NUCLEOTIDE SEQUENCE [LARGE SCALE GENOMIC DNA]</scope>
    <source>
        <strain evidence="3">DSM 10642 / AEDII12DO</strain>
    </source>
</reference>
<organism evidence="2 3">
    <name type="scientific">Ferroglobus placidus (strain DSM 10642 / AEDII12DO)</name>
    <dbReference type="NCBI Taxonomy" id="589924"/>
    <lineage>
        <taxon>Archaea</taxon>
        <taxon>Methanobacteriati</taxon>
        <taxon>Methanobacteriota</taxon>
        <taxon>Archaeoglobi</taxon>
        <taxon>Archaeoglobales</taxon>
        <taxon>Archaeoglobaceae</taxon>
        <taxon>Ferroglobus</taxon>
    </lineage>
</organism>
<accession>D3S283</accession>
<dbReference type="GeneID" id="8780008"/>
<protein>
    <submittedName>
        <fullName evidence="2">Nucleotide-binding protein, PIN domain protein</fullName>
    </submittedName>
</protein>
<dbReference type="OrthoDB" id="358928at2157"/>
<dbReference type="SUPFAM" id="SSF88723">
    <property type="entry name" value="PIN domain-like"/>
    <property type="match status" value="1"/>
</dbReference>
<gene>
    <name evidence="2" type="ordered locus">Ferp_2466</name>
</gene>
<dbReference type="AlphaFoldDB" id="D3S283"/>
<evidence type="ECO:0000313" key="3">
    <source>
        <dbReference type="Proteomes" id="UP000002613"/>
    </source>
</evidence>
<dbReference type="STRING" id="589924.Ferp_2466"/>
<reference evidence="2 3" key="2">
    <citation type="journal article" date="2011" name="Stand. Genomic Sci.">
        <title>Complete genome sequence of Ferroglobus placidus AEDII12DO.</title>
        <authorList>
            <person name="Anderson I."/>
            <person name="Risso C."/>
            <person name="Holmes D."/>
            <person name="Lucas S."/>
            <person name="Copeland A."/>
            <person name="Lapidus A."/>
            <person name="Cheng J.F."/>
            <person name="Bruce D."/>
            <person name="Goodwin L."/>
            <person name="Pitluck S."/>
            <person name="Saunders E."/>
            <person name="Brettin T."/>
            <person name="Detter J.C."/>
            <person name="Han C."/>
            <person name="Tapia R."/>
            <person name="Larimer F."/>
            <person name="Land M."/>
            <person name="Hauser L."/>
            <person name="Woyke T."/>
            <person name="Lovley D."/>
            <person name="Kyrpides N."/>
            <person name="Ivanova N."/>
        </authorList>
    </citation>
    <scope>NUCLEOTIDE SEQUENCE [LARGE SCALE GENOMIC DNA]</scope>
    <source>
        <strain evidence="3">DSM 10642 / AEDII12DO</strain>
    </source>
</reference>
<sequence>MKLVVDTNVLFSFFKKDSTTRKIITMVELFELFTLKSRLDELAKYEKIICSKARITPEEFSKSLKELQIFVNVIDDSEVVKFAEEARKLAPHEEDIPLFALALAIKA</sequence>
<dbReference type="HOGENOM" id="CLU_2204015_0_0_2"/>
<name>D3S283_FERPA</name>
<keyword evidence="3" id="KW-1185">Reference proteome</keyword>
<proteinExistence type="predicted"/>
<dbReference type="Pfam" id="PF10130">
    <property type="entry name" value="PIN_2"/>
    <property type="match status" value="1"/>
</dbReference>
<dbReference type="InterPro" id="IPR029060">
    <property type="entry name" value="PIN-like_dom_sf"/>
</dbReference>
<dbReference type="eggNOG" id="arCOG02121">
    <property type="taxonomic scope" value="Archaea"/>
</dbReference>
<feature type="domain" description="PIN" evidence="1">
    <location>
        <begin position="4"/>
        <end position="107"/>
    </location>
</feature>
<dbReference type="InterPro" id="IPR002716">
    <property type="entry name" value="PIN_dom"/>
</dbReference>
<evidence type="ECO:0000259" key="1">
    <source>
        <dbReference type="Pfam" id="PF10130"/>
    </source>
</evidence>
<evidence type="ECO:0000313" key="2">
    <source>
        <dbReference type="EMBL" id="ADC66574.1"/>
    </source>
</evidence>
<dbReference type="Proteomes" id="UP000002613">
    <property type="component" value="Chromosome"/>
</dbReference>